<sequence>MVAERTGLSPHSLRFYEREGLLAEPVSRDRAGRRVYREDDVHWITLCAVLRASGMPIAAVREYTELVRAGKGSEERRLALLLEQRARIVAQQEELVRNLDLINHKIGVYEDAGVPSPPDDHRSLPSVS</sequence>
<dbReference type="InterPro" id="IPR047057">
    <property type="entry name" value="MerR_fam"/>
</dbReference>
<dbReference type="CDD" id="cd01109">
    <property type="entry name" value="HTH_YyaN"/>
    <property type="match status" value="1"/>
</dbReference>
<evidence type="ECO:0000259" key="2">
    <source>
        <dbReference type="PROSITE" id="PS50937"/>
    </source>
</evidence>
<proteinExistence type="predicted"/>
<dbReference type="PANTHER" id="PTHR30204">
    <property type="entry name" value="REDOX-CYCLING DRUG-SENSING TRANSCRIPTIONAL ACTIVATOR SOXR"/>
    <property type="match status" value="1"/>
</dbReference>
<evidence type="ECO:0000256" key="1">
    <source>
        <dbReference type="ARBA" id="ARBA00023125"/>
    </source>
</evidence>
<dbReference type="PANTHER" id="PTHR30204:SF98">
    <property type="entry name" value="HTH-TYPE TRANSCRIPTIONAL REGULATOR ADHR"/>
    <property type="match status" value="1"/>
</dbReference>
<keyword evidence="1" id="KW-0238">DNA-binding</keyword>
<accession>A0A6J4LQC6</accession>
<dbReference type="PROSITE" id="PS50937">
    <property type="entry name" value="HTH_MERR_2"/>
    <property type="match status" value="1"/>
</dbReference>
<dbReference type="Gene3D" id="1.10.1660.10">
    <property type="match status" value="1"/>
</dbReference>
<feature type="domain" description="HTH merR-type" evidence="2">
    <location>
        <begin position="1"/>
        <end position="66"/>
    </location>
</feature>
<dbReference type="SMART" id="SM00422">
    <property type="entry name" value="HTH_MERR"/>
    <property type="match status" value="1"/>
</dbReference>
<dbReference type="GO" id="GO:0003700">
    <property type="term" value="F:DNA-binding transcription factor activity"/>
    <property type="evidence" value="ECO:0007669"/>
    <property type="project" value="InterPro"/>
</dbReference>
<dbReference type="EMBL" id="CADCUC010000365">
    <property type="protein sequence ID" value="CAA9338661.1"/>
    <property type="molecule type" value="Genomic_DNA"/>
</dbReference>
<gene>
    <name evidence="3" type="ORF">AVDCRST_MAG90-1837</name>
</gene>
<dbReference type="SUPFAM" id="SSF46955">
    <property type="entry name" value="Putative DNA-binding domain"/>
    <property type="match status" value="1"/>
</dbReference>
<evidence type="ECO:0000313" key="3">
    <source>
        <dbReference type="EMBL" id="CAA9338661.1"/>
    </source>
</evidence>
<organism evidence="3">
    <name type="scientific">uncultured Microvirga sp</name>
    <dbReference type="NCBI Taxonomy" id="412392"/>
    <lineage>
        <taxon>Bacteria</taxon>
        <taxon>Pseudomonadati</taxon>
        <taxon>Pseudomonadota</taxon>
        <taxon>Alphaproteobacteria</taxon>
        <taxon>Hyphomicrobiales</taxon>
        <taxon>Methylobacteriaceae</taxon>
        <taxon>Microvirga</taxon>
        <taxon>environmental samples</taxon>
    </lineage>
</organism>
<reference evidence="3" key="1">
    <citation type="submission" date="2020-02" db="EMBL/GenBank/DDBJ databases">
        <authorList>
            <person name="Meier V. D."/>
        </authorList>
    </citation>
    <scope>NUCLEOTIDE SEQUENCE</scope>
    <source>
        <strain evidence="3">AVDCRST_MAG90</strain>
    </source>
</reference>
<name>A0A6J4LQC6_9HYPH</name>
<dbReference type="InterPro" id="IPR000551">
    <property type="entry name" value="MerR-type_HTH_dom"/>
</dbReference>
<protein>
    <recommendedName>
        <fullName evidence="2">HTH merR-type domain-containing protein</fullName>
    </recommendedName>
</protein>
<dbReference type="AlphaFoldDB" id="A0A6J4LQC6"/>
<dbReference type="InterPro" id="IPR009061">
    <property type="entry name" value="DNA-bd_dom_put_sf"/>
</dbReference>
<dbReference type="Pfam" id="PF13411">
    <property type="entry name" value="MerR_1"/>
    <property type="match status" value="1"/>
</dbReference>
<dbReference type="GO" id="GO:0003677">
    <property type="term" value="F:DNA binding"/>
    <property type="evidence" value="ECO:0007669"/>
    <property type="project" value="UniProtKB-KW"/>
</dbReference>